<comment type="caution">
    <text evidence="9">The sequence shown here is derived from an EMBL/GenBank/DDBJ whole genome shotgun (WGS) entry which is preliminary data.</text>
</comment>
<dbReference type="EMBL" id="NZBD01000015">
    <property type="protein sequence ID" value="MAG18295.1"/>
    <property type="molecule type" value="Genomic_DNA"/>
</dbReference>
<evidence type="ECO:0000256" key="7">
    <source>
        <dbReference type="SAM" id="Phobius"/>
    </source>
</evidence>
<proteinExistence type="inferred from homology"/>
<evidence type="ECO:0000256" key="4">
    <source>
        <dbReference type="ARBA" id="ARBA00023002"/>
    </source>
</evidence>
<dbReference type="Proteomes" id="UP000226712">
    <property type="component" value="Unassembled WGS sequence"/>
</dbReference>
<comment type="similarity">
    <text evidence="1">Belongs to the thioredoxin family. DsbA subfamily.</text>
</comment>
<evidence type="ECO:0000256" key="5">
    <source>
        <dbReference type="ARBA" id="ARBA00023157"/>
    </source>
</evidence>
<dbReference type="AlphaFoldDB" id="A0A2D6LQ34"/>
<dbReference type="Gene3D" id="3.40.30.10">
    <property type="entry name" value="Glutaredoxin"/>
    <property type="match status" value="1"/>
</dbReference>
<dbReference type="PROSITE" id="PS51352">
    <property type="entry name" value="THIOREDOXIN_2"/>
    <property type="match status" value="1"/>
</dbReference>
<evidence type="ECO:0000259" key="8">
    <source>
        <dbReference type="PROSITE" id="PS51352"/>
    </source>
</evidence>
<dbReference type="Pfam" id="PF13462">
    <property type="entry name" value="Thioredoxin_4"/>
    <property type="match status" value="1"/>
</dbReference>
<evidence type="ECO:0000256" key="6">
    <source>
        <dbReference type="ARBA" id="ARBA00023284"/>
    </source>
</evidence>
<dbReference type="InterPro" id="IPR012336">
    <property type="entry name" value="Thioredoxin-like_fold"/>
</dbReference>
<keyword evidence="6" id="KW-0676">Redox-active center</keyword>
<sequence length="217" mass="23946">MSKLKAMKSVSEKDSDSNPIYTIAGIGVVLIGIAVVYLALFGPSPTIDLDKLEGNANFKGNPDATVRIVEFSDFQCPACGFGFTQLQQILPQYLDRVKFTYRHFPLNNVHPYAQKAGEASECAADQGKFWEMHDTLFTNQENLTIPNLKSYAQQLNLNQQEFDACLDSSKHASKVASDFSYGASIGINSTPTLYVNGEKFSNLTAEQWKQALDSKLA</sequence>
<keyword evidence="7" id="KW-0472">Membrane</keyword>
<name>A0A2D6LQ34_9ARCH</name>
<protein>
    <submittedName>
        <fullName evidence="9">Disulfide bond formation protein DsbA</fullName>
    </submittedName>
</protein>
<feature type="transmembrane region" description="Helical" evidence="7">
    <location>
        <begin position="20"/>
        <end position="41"/>
    </location>
</feature>
<accession>A0A2D6LQ34</accession>
<dbReference type="CDD" id="cd02972">
    <property type="entry name" value="DsbA_family"/>
    <property type="match status" value="1"/>
</dbReference>
<comment type="similarity">
    <text evidence="2">Belongs to the glutaredoxin family.</text>
</comment>
<dbReference type="InterPro" id="IPR036249">
    <property type="entry name" value="Thioredoxin-like_sf"/>
</dbReference>
<evidence type="ECO:0000313" key="10">
    <source>
        <dbReference type="Proteomes" id="UP000226712"/>
    </source>
</evidence>
<dbReference type="PANTHER" id="PTHR13887">
    <property type="entry name" value="GLUTATHIONE S-TRANSFERASE KAPPA"/>
    <property type="match status" value="1"/>
</dbReference>
<dbReference type="InterPro" id="IPR013766">
    <property type="entry name" value="Thioredoxin_domain"/>
</dbReference>
<organism evidence="9 10">
    <name type="scientific">Candidatus Iainarchaeum sp</name>
    <dbReference type="NCBI Taxonomy" id="3101447"/>
    <lineage>
        <taxon>Archaea</taxon>
        <taxon>Candidatus Iainarchaeota</taxon>
        <taxon>Candidatus Iainarchaeia</taxon>
        <taxon>Candidatus Iainarchaeales</taxon>
        <taxon>Candidatus Iainarchaeaceae</taxon>
        <taxon>Candidatus Iainarchaeum</taxon>
    </lineage>
</organism>
<reference evidence="10" key="1">
    <citation type="submission" date="2017-09" db="EMBL/GenBank/DDBJ databases">
        <title>The Reconstruction of 2,631 Draft Metagenome-Assembled Genomes from the Global Oceans.</title>
        <authorList>
            <person name="Tully B.J."/>
            <person name="Graham E.D."/>
            <person name="Heidelberg J.F."/>
        </authorList>
    </citation>
    <scope>NUCLEOTIDE SEQUENCE [LARGE SCALE GENOMIC DNA]</scope>
</reference>
<evidence type="ECO:0000313" key="9">
    <source>
        <dbReference type="EMBL" id="MAG18295.1"/>
    </source>
</evidence>
<keyword evidence="5" id="KW-1015">Disulfide bond</keyword>
<dbReference type="GO" id="GO:0016491">
    <property type="term" value="F:oxidoreductase activity"/>
    <property type="evidence" value="ECO:0007669"/>
    <property type="project" value="UniProtKB-KW"/>
</dbReference>
<keyword evidence="3" id="KW-0732">Signal</keyword>
<keyword evidence="4" id="KW-0560">Oxidoreductase</keyword>
<dbReference type="PANTHER" id="PTHR13887:SF14">
    <property type="entry name" value="DISULFIDE BOND FORMATION PROTEIN D"/>
    <property type="match status" value="1"/>
</dbReference>
<keyword evidence="7" id="KW-1133">Transmembrane helix</keyword>
<keyword evidence="7" id="KW-0812">Transmembrane</keyword>
<evidence type="ECO:0000256" key="2">
    <source>
        <dbReference type="ARBA" id="ARBA00007787"/>
    </source>
</evidence>
<gene>
    <name evidence="9" type="ORF">CL944_02375</name>
</gene>
<feature type="domain" description="Thioredoxin" evidence="8">
    <location>
        <begin position="38"/>
        <end position="217"/>
    </location>
</feature>
<evidence type="ECO:0000256" key="1">
    <source>
        <dbReference type="ARBA" id="ARBA00005791"/>
    </source>
</evidence>
<evidence type="ECO:0000256" key="3">
    <source>
        <dbReference type="ARBA" id="ARBA00022729"/>
    </source>
</evidence>
<dbReference type="SUPFAM" id="SSF52833">
    <property type="entry name" value="Thioredoxin-like"/>
    <property type="match status" value="1"/>
</dbReference>